<feature type="non-terminal residue" evidence="6">
    <location>
        <position position="1"/>
    </location>
</feature>
<comment type="subcellular location">
    <subcellularLocation>
        <location evidence="2">Cytoplasm</location>
    </subcellularLocation>
    <subcellularLocation>
        <location evidence="1">Nucleus</location>
    </subcellularLocation>
</comment>
<name>A0AAD9N3C5_9ANNE</name>
<evidence type="ECO:0000256" key="1">
    <source>
        <dbReference type="ARBA" id="ARBA00004123"/>
    </source>
</evidence>
<protein>
    <recommendedName>
        <fullName evidence="5">CDAN1-interacting nuclease 1</fullName>
    </recommendedName>
</protein>
<gene>
    <name evidence="6" type="ORF">LSH36_320g06036</name>
</gene>
<proteinExistence type="predicted"/>
<accession>A0AAD9N3C5</accession>
<keyword evidence="7" id="KW-1185">Reference proteome</keyword>
<evidence type="ECO:0000256" key="5">
    <source>
        <dbReference type="ARBA" id="ARBA00023480"/>
    </source>
</evidence>
<evidence type="ECO:0000256" key="3">
    <source>
        <dbReference type="ARBA" id="ARBA00022490"/>
    </source>
</evidence>
<dbReference type="PANTHER" id="PTHR31661">
    <property type="entry name" value="SIMILAR TO CDNA SEQUENCE BC052040"/>
    <property type="match status" value="1"/>
</dbReference>
<reference evidence="6" key="1">
    <citation type="journal article" date="2023" name="Mol. Biol. Evol.">
        <title>Third-Generation Sequencing Reveals the Adaptive Role of the Epigenome in Three Deep-Sea Polychaetes.</title>
        <authorList>
            <person name="Perez M."/>
            <person name="Aroh O."/>
            <person name="Sun Y."/>
            <person name="Lan Y."/>
            <person name="Juniper S.K."/>
            <person name="Young C.R."/>
            <person name="Angers B."/>
            <person name="Qian P.Y."/>
        </authorList>
    </citation>
    <scope>NUCLEOTIDE SEQUENCE</scope>
    <source>
        <strain evidence="6">P08H-3</strain>
    </source>
</reference>
<evidence type="ECO:0000313" key="6">
    <source>
        <dbReference type="EMBL" id="KAK2152754.1"/>
    </source>
</evidence>
<dbReference type="EMBL" id="JAODUP010000320">
    <property type="protein sequence ID" value="KAK2152754.1"/>
    <property type="molecule type" value="Genomic_DNA"/>
</dbReference>
<dbReference type="GO" id="GO:0005634">
    <property type="term" value="C:nucleus"/>
    <property type="evidence" value="ECO:0007669"/>
    <property type="project" value="UniProtKB-SubCell"/>
</dbReference>
<dbReference type="AlphaFoldDB" id="A0AAD9N3C5"/>
<dbReference type="Pfam" id="PF14811">
    <property type="entry name" value="TPD"/>
    <property type="match status" value="1"/>
</dbReference>
<organism evidence="6 7">
    <name type="scientific">Paralvinella palmiformis</name>
    <dbReference type="NCBI Taxonomy" id="53620"/>
    <lineage>
        <taxon>Eukaryota</taxon>
        <taxon>Metazoa</taxon>
        <taxon>Spiralia</taxon>
        <taxon>Lophotrochozoa</taxon>
        <taxon>Annelida</taxon>
        <taxon>Polychaeta</taxon>
        <taxon>Sedentaria</taxon>
        <taxon>Canalipalpata</taxon>
        <taxon>Terebellida</taxon>
        <taxon>Terebelliformia</taxon>
        <taxon>Alvinellidae</taxon>
        <taxon>Paralvinella</taxon>
    </lineage>
</organism>
<evidence type="ECO:0000256" key="2">
    <source>
        <dbReference type="ARBA" id="ARBA00004496"/>
    </source>
</evidence>
<sequence length="154" mass="17987">RKTKKTYHKHNVPETMEEYYQRYLHSVQHGETEILLKLSQEIDMAPSLLARIIIEKYLEYTESDGEPLCLVGSSLWTCGGCHKTTPYIDISSVGQEYEYLLKNTLEQQGLAYLAVNGHVVNWIESKASFGDEDSHRNYLKEQFWSYWNRSAFNI</sequence>
<evidence type="ECO:0000313" key="7">
    <source>
        <dbReference type="Proteomes" id="UP001208570"/>
    </source>
</evidence>
<comment type="caution">
    <text evidence="6">The sequence shown here is derived from an EMBL/GenBank/DDBJ whole genome shotgun (WGS) entry which is preliminary data.</text>
</comment>
<dbReference type="GO" id="GO:0005737">
    <property type="term" value="C:cytoplasm"/>
    <property type="evidence" value="ECO:0007669"/>
    <property type="project" value="UniProtKB-SubCell"/>
</dbReference>
<dbReference type="Proteomes" id="UP001208570">
    <property type="component" value="Unassembled WGS sequence"/>
</dbReference>
<dbReference type="InterPro" id="IPR029404">
    <property type="entry name" value="CDIN1"/>
</dbReference>
<evidence type="ECO:0000256" key="4">
    <source>
        <dbReference type="ARBA" id="ARBA00023242"/>
    </source>
</evidence>
<dbReference type="PANTHER" id="PTHR31661:SF1">
    <property type="entry name" value="CDAN1-INTERACTING NUCLEASE 1"/>
    <property type="match status" value="1"/>
</dbReference>
<keyword evidence="3" id="KW-0963">Cytoplasm</keyword>
<keyword evidence="4" id="KW-0539">Nucleus</keyword>